<dbReference type="Proteomes" id="UP000198802">
    <property type="component" value="Unassembled WGS sequence"/>
</dbReference>
<dbReference type="AlphaFoldDB" id="A0A0S4QP56"/>
<dbReference type="InterPro" id="IPR050237">
    <property type="entry name" value="ATP-dep_AMP-bd_enzyme"/>
</dbReference>
<keyword evidence="3" id="KW-1185">Reference proteome</keyword>
<feature type="domain" description="AMP-dependent synthetase/ligase" evidence="1">
    <location>
        <begin position="44"/>
        <end position="416"/>
    </location>
</feature>
<protein>
    <submittedName>
        <fullName evidence="2">Long-chain acyl-CoA synthetase</fullName>
    </submittedName>
</protein>
<dbReference type="PANTHER" id="PTHR43767:SF1">
    <property type="entry name" value="NONRIBOSOMAL PEPTIDE SYNTHASE PES1 (EUROFUNG)-RELATED"/>
    <property type="match status" value="1"/>
</dbReference>
<dbReference type="EMBL" id="FAOZ01000010">
    <property type="protein sequence ID" value="CUU57001.1"/>
    <property type="molecule type" value="Genomic_DNA"/>
</dbReference>
<dbReference type="Gene3D" id="3.40.50.12780">
    <property type="entry name" value="N-terminal domain of ligase-like"/>
    <property type="match status" value="1"/>
</dbReference>
<gene>
    <name evidence="2" type="ORF">Ga0074812_11016</name>
</gene>
<evidence type="ECO:0000259" key="1">
    <source>
        <dbReference type="Pfam" id="PF00501"/>
    </source>
</evidence>
<dbReference type="InterPro" id="IPR000873">
    <property type="entry name" value="AMP-dep_synth/lig_dom"/>
</dbReference>
<dbReference type="InterPro" id="IPR020845">
    <property type="entry name" value="AMP-binding_CS"/>
</dbReference>
<accession>A0A0S4QP56</accession>
<proteinExistence type="predicted"/>
<evidence type="ECO:0000313" key="3">
    <source>
        <dbReference type="Proteomes" id="UP000198802"/>
    </source>
</evidence>
<dbReference type="RefSeq" id="WP_193209855.1">
    <property type="nucleotide sequence ID" value="NZ_FAOZ01000010.1"/>
</dbReference>
<name>A0A0S4QP56_9ACTN</name>
<dbReference type="PANTHER" id="PTHR43767">
    <property type="entry name" value="LONG-CHAIN-FATTY-ACID--COA LIGASE"/>
    <property type="match status" value="1"/>
</dbReference>
<sequence>MSADLNTGVRAFYIGRMFDQAADAHPAVSVSLDQPLGCAPDAPQATVGDLATLVADLAARLWAIGIRPAERVAIYKQNNFDIALLACAAARIGAVPALLAPALPGDIATELIRRLDRPWLLTDTETLAGPLAAQELVVRGSVLVDDGHAVDGEVVLDDGAVRNGAVDHPLHDHSGAPSPVVRLGGYAGSPPRDPVLLHPKEPALITHSSGTTGVPKLVVHCAGALWHRLIPQLAIASPVRKRLKVAFCLTFVHSRFYHALGVFLRYGNPLVIASDSAPETVGPLLVRTRPGFIETHPNAFIDWEDLVDAPGQPLSSIKYYAATFDAIHPRTVARLLSASKHRRPLMLAFYGQSETGPVAGRWFTRRGAAQADGRCVGLTLPGFIRLRVVGADGRRVRPGEAGHLEVRSRGRALTYLGEDERFASQLRDGWWRLGDMGYRSRRGLLYLIDREVDQIASMPSNLQAEDILMGRLTELREIVIVAGPEGEPVPVVCTRDDGPLDRARWARAIDGLPDMAEPVELPFHQLPRTSTAKIQRSVLSRLVAERK</sequence>
<reference evidence="3" key="1">
    <citation type="submission" date="2015-11" db="EMBL/GenBank/DDBJ databases">
        <authorList>
            <person name="Varghese N."/>
        </authorList>
    </citation>
    <scope>NUCLEOTIDE SEQUENCE [LARGE SCALE GENOMIC DNA]</scope>
    <source>
        <strain evidence="3">DSM 45899</strain>
    </source>
</reference>
<dbReference type="InterPro" id="IPR042099">
    <property type="entry name" value="ANL_N_sf"/>
</dbReference>
<dbReference type="PROSITE" id="PS00455">
    <property type="entry name" value="AMP_BINDING"/>
    <property type="match status" value="1"/>
</dbReference>
<dbReference type="SUPFAM" id="SSF56801">
    <property type="entry name" value="Acetyl-CoA synthetase-like"/>
    <property type="match status" value="1"/>
</dbReference>
<evidence type="ECO:0000313" key="2">
    <source>
        <dbReference type="EMBL" id="CUU57001.1"/>
    </source>
</evidence>
<organism evidence="2 3">
    <name type="scientific">Parafrankia irregularis</name>
    <dbReference type="NCBI Taxonomy" id="795642"/>
    <lineage>
        <taxon>Bacteria</taxon>
        <taxon>Bacillati</taxon>
        <taxon>Actinomycetota</taxon>
        <taxon>Actinomycetes</taxon>
        <taxon>Frankiales</taxon>
        <taxon>Frankiaceae</taxon>
        <taxon>Parafrankia</taxon>
    </lineage>
</organism>
<dbReference type="Pfam" id="PF00501">
    <property type="entry name" value="AMP-binding"/>
    <property type="match status" value="1"/>
</dbReference>